<reference evidence="1 2" key="1">
    <citation type="journal article" date="2007" name="Appl. Environ. Microbiol.">
        <title>Genome sequence of the cellulolytic gliding bacterium Cytophaga hutchinsonii.</title>
        <authorList>
            <person name="Xie G."/>
            <person name="Bruce D.C."/>
            <person name="Challacombe J.F."/>
            <person name="Chertkov O."/>
            <person name="Detter J.C."/>
            <person name="Gilna P."/>
            <person name="Han C.S."/>
            <person name="Lucas S."/>
            <person name="Misra M."/>
            <person name="Myers G.L."/>
            <person name="Richardson P."/>
            <person name="Tapia R."/>
            <person name="Thayer N."/>
            <person name="Thompson L.S."/>
            <person name="Brettin T.S."/>
            <person name="Henrissat B."/>
            <person name="Wilson D.B."/>
            <person name="McBride M.J."/>
        </authorList>
    </citation>
    <scope>NUCLEOTIDE SEQUENCE [LARGE SCALE GENOMIC DNA]</scope>
    <source>
        <strain evidence="2">ATCC 33406 / DSM 1761 / CIP 103989 / NBRC 15051 / NCIMB 9469 / D465</strain>
    </source>
</reference>
<accession>A0A6N4SMU3</accession>
<dbReference type="EMBL" id="CP000383">
    <property type="protein sequence ID" value="ABG57566.1"/>
    <property type="molecule type" value="Genomic_DNA"/>
</dbReference>
<sequence length="288" mass="32662">MLLSLFYSIAFFLQAILTPGANKVNGKHVKTVHAHITRLACMDTIICESSALVKPDPEMDLYYTLNDSGSKPEVFAINSSGELLDSMTIPNTTNKDWEEMLYYKDQIHNPFLVIADIGNNRSRRKDLCLYEYDITHSTTIKHSFSYADQTQFPPVNDSLDFDCEAFFRRDSSYYFISKNRGTRAVKLYQLLQDTSAHRAIVTQYIHFKGMVTACSVFTNASGKEKIAVLLYGRIFLFHISDAVNGIELSPYGVVKFPSGGQSEGICWQNENELRATNERGKLFKIVLK</sequence>
<proteinExistence type="predicted"/>
<protein>
    <submittedName>
        <fullName evidence="1">Uncharacterized protein</fullName>
    </submittedName>
</protein>
<dbReference type="KEGG" id="chu:CHU_0275"/>
<dbReference type="AlphaFoldDB" id="A0A6N4SMU3"/>
<gene>
    <name evidence="1" type="ordered locus">CHU_0275</name>
</gene>
<keyword evidence="2" id="KW-1185">Reference proteome</keyword>
<dbReference type="OrthoDB" id="9798438at2"/>
<organism evidence="1 2">
    <name type="scientific">Cytophaga hutchinsonii (strain ATCC 33406 / DSM 1761 / CIP 103989 / NBRC 15051 / NCIMB 9469 / D465)</name>
    <dbReference type="NCBI Taxonomy" id="269798"/>
    <lineage>
        <taxon>Bacteria</taxon>
        <taxon>Pseudomonadati</taxon>
        <taxon>Bacteroidota</taxon>
        <taxon>Cytophagia</taxon>
        <taxon>Cytophagales</taxon>
        <taxon>Cytophagaceae</taxon>
        <taxon>Cytophaga</taxon>
    </lineage>
</organism>
<evidence type="ECO:0000313" key="2">
    <source>
        <dbReference type="Proteomes" id="UP000001822"/>
    </source>
</evidence>
<dbReference type="RefSeq" id="WP_011583682.1">
    <property type="nucleotide sequence ID" value="NC_008255.1"/>
</dbReference>
<dbReference type="Proteomes" id="UP000001822">
    <property type="component" value="Chromosome"/>
</dbReference>
<evidence type="ECO:0000313" key="1">
    <source>
        <dbReference type="EMBL" id="ABG57566.1"/>
    </source>
</evidence>
<name>A0A6N4SMU3_CYTH3</name>